<dbReference type="Gene3D" id="3.40.630.30">
    <property type="match status" value="1"/>
</dbReference>
<dbReference type="SUPFAM" id="SSF55729">
    <property type="entry name" value="Acyl-CoA N-acyltransferases (Nat)"/>
    <property type="match status" value="1"/>
</dbReference>
<dbReference type="PANTHER" id="PTHR42791:SF1">
    <property type="entry name" value="N-ACETYLTRANSFERASE DOMAIN-CONTAINING PROTEIN"/>
    <property type="match status" value="1"/>
</dbReference>
<sequence>MPPRISVTNDIRAVSNLFTLAFRDSPPTVFVLRDRDSTWPVSSIPLDILGPKMVEWTTYKQSMGGELVESDNFAAAAIWFPPGAELPASSEDDEKIRQFRAMAARAKKEFLNGKKYWYLNMIARHPERKEPGVIRALFEPYIARAREEGATIWLEAVSEHSKQVYEHFGFRTVATMRMGEGKASPDGELQDGGEGILVYAMILE</sequence>
<dbReference type="RefSeq" id="XP_002341981.1">
    <property type="nucleotide sequence ID" value="XM_002341940.1"/>
</dbReference>
<dbReference type="OMA" id="YGVGEVN"/>
<dbReference type="InterPro" id="IPR016181">
    <property type="entry name" value="Acyl_CoA_acyltransferase"/>
</dbReference>
<dbReference type="EMBL" id="EQ962652">
    <property type="protein sequence ID" value="EED24594.1"/>
    <property type="molecule type" value="Genomic_DNA"/>
</dbReference>
<dbReference type="InParanoid" id="B8LWW1"/>
<dbReference type="AlphaFoldDB" id="B8LWW1"/>
<reference evidence="2" key="1">
    <citation type="journal article" date="2015" name="Genome Announc.">
        <title>Genome sequence of the AIDS-associated pathogen Penicillium marneffei (ATCC18224) and its near taxonomic relative Talaromyces stipitatus (ATCC10500).</title>
        <authorList>
            <person name="Nierman W.C."/>
            <person name="Fedorova-Abrams N.D."/>
            <person name="Andrianopoulos A."/>
        </authorList>
    </citation>
    <scope>NUCLEOTIDE SEQUENCE [LARGE SCALE GENOMIC DNA]</scope>
    <source>
        <strain evidence="2">ATCC 10500 / CBS 375.48 / QM 6759 / NRRL 1006</strain>
    </source>
</reference>
<evidence type="ECO:0000313" key="1">
    <source>
        <dbReference type="EMBL" id="EED24594.1"/>
    </source>
</evidence>
<dbReference type="GeneID" id="8107660"/>
<dbReference type="Proteomes" id="UP000001745">
    <property type="component" value="Unassembled WGS sequence"/>
</dbReference>
<gene>
    <name evidence="1" type="ORF">TSTA_079490</name>
</gene>
<name>B8LWW1_TALSN</name>
<evidence type="ECO:0000313" key="2">
    <source>
        <dbReference type="Proteomes" id="UP000001745"/>
    </source>
</evidence>
<organism evidence="1 2">
    <name type="scientific">Talaromyces stipitatus (strain ATCC 10500 / CBS 375.48 / QM 6759 / NRRL 1006)</name>
    <name type="common">Penicillium stipitatum</name>
    <dbReference type="NCBI Taxonomy" id="441959"/>
    <lineage>
        <taxon>Eukaryota</taxon>
        <taxon>Fungi</taxon>
        <taxon>Dikarya</taxon>
        <taxon>Ascomycota</taxon>
        <taxon>Pezizomycotina</taxon>
        <taxon>Eurotiomycetes</taxon>
        <taxon>Eurotiomycetidae</taxon>
        <taxon>Eurotiales</taxon>
        <taxon>Trichocomaceae</taxon>
        <taxon>Talaromyces</taxon>
        <taxon>Talaromyces sect. Talaromyces</taxon>
    </lineage>
</organism>
<dbReference type="VEuPathDB" id="FungiDB:TSTA_079490"/>
<dbReference type="HOGENOM" id="CLU_069195_0_0_1"/>
<dbReference type="STRING" id="441959.B8LWW1"/>
<dbReference type="FunCoup" id="B8LWW1">
    <property type="interactions" value="53"/>
</dbReference>
<dbReference type="PhylomeDB" id="B8LWW1"/>
<protein>
    <submittedName>
        <fullName evidence="1">Uncharacterized protein</fullName>
    </submittedName>
</protein>
<dbReference type="InterPro" id="IPR052523">
    <property type="entry name" value="Trichothecene_AcTrans"/>
</dbReference>
<proteinExistence type="predicted"/>
<accession>B8LWW1</accession>
<dbReference type="OrthoDB" id="410198at2759"/>
<dbReference type="eggNOG" id="ENOG502RYMB">
    <property type="taxonomic scope" value="Eukaryota"/>
</dbReference>
<dbReference type="PANTHER" id="PTHR42791">
    <property type="entry name" value="GNAT FAMILY ACETYLTRANSFERASE"/>
    <property type="match status" value="1"/>
</dbReference>
<keyword evidence="2" id="KW-1185">Reference proteome</keyword>